<name>A0A843AFM7_METAZ</name>
<dbReference type="RefSeq" id="WP_278521524.1">
    <property type="nucleotide sequence ID" value="NZ_JADIIN010000005.1"/>
</dbReference>
<protein>
    <submittedName>
        <fullName evidence="1">Uncharacterized protein</fullName>
    </submittedName>
</protein>
<proteinExistence type="predicted"/>
<dbReference type="EMBL" id="JADIIN010000005">
    <property type="protein sequence ID" value="MBF4467865.1"/>
    <property type="molecule type" value="Genomic_DNA"/>
</dbReference>
<gene>
    <name evidence="1" type="ORF">ISP01_00525</name>
</gene>
<comment type="caution">
    <text evidence="1">The sequence shown here is derived from an EMBL/GenBank/DDBJ whole genome shotgun (WGS) entry which is preliminary data.</text>
</comment>
<evidence type="ECO:0000313" key="2">
    <source>
        <dbReference type="Proteomes" id="UP000658733"/>
    </source>
</evidence>
<accession>A0A843AFM7</accession>
<evidence type="ECO:0000313" key="1">
    <source>
        <dbReference type="EMBL" id="MBF4467865.1"/>
    </source>
</evidence>
<sequence length="357" mass="42018">MSIEEELEGYISKYYLEENADEECPGCGGKLQYYTSKYDNEVLISYCSCCGIKEHNLTFKDNVCEICGELVRYEDEDKDNYIICSHPGCDGKIHKECSEDIVCDKCRIWACQEHEKEYIICDTCGLLHSENCIEEIEWGPPYSIEKVCLTCLNRNNDLIEEIKRPFLKKHEQILEEIDETSDYYVKEAKENFDLSNMVTHLIKNDNPYETLKKILREKKLKANVTGYYNHLKSTESVCFTDLSVRGLGRHAQNYSPYGIAFMKRLIYESDGGPALYIRENLLREREDCGNINHFVNKVNIQRNFDFHHEREWRIPHDFEFDYEEISIVYAPTKHHKELVNEFPDLINILDLDFLQLI</sequence>
<reference evidence="1" key="1">
    <citation type="submission" date="2020-10" db="EMBL/GenBank/DDBJ databases">
        <title>Dehalococcoides mccartyi of a TCE/Cr reducing biochatode.</title>
        <authorList>
            <person name="Matturro B."/>
        </authorList>
    </citation>
    <scope>NUCLEOTIDE SEQUENCE</scope>
    <source>
        <strain evidence="1">Bin4</strain>
    </source>
</reference>
<organism evidence="1 2">
    <name type="scientific">Methanobrevibacter arboriphilus</name>
    <dbReference type="NCBI Taxonomy" id="39441"/>
    <lineage>
        <taxon>Archaea</taxon>
        <taxon>Methanobacteriati</taxon>
        <taxon>Methanobacteriota</taxon>
        <taxon>Methanomada group</taxon>
        <taxon>Methanobacteria</taxon>
        <taxon>Methanobacteriales</taxon>
        <taxon>Methanobacteriaceae</taxon>
        <taxon>Methanobrevibacter</taxon>
    </lineage>
</organism>
<dbReference type="AlphaFoldDB" id="A0A843AFM7"/>
<dbReference type="Proteomes" id="UP000658733">
    <property type="component" value="Unassembled WGS sequence"/>
</dbReference>